<evidence type="ECO:0000313" key="6">
    <source>
        <dbReference type="EMBL" id="GIY93070.1"/>
    </source>
</evidence>
<evidence type="ECO:0000256" key="1">
    <source>
        <dbReference type="ARBA" id="ARBA00023157"/>
    </source>
</evidence>
<evidence type="ECO:0000256" key="3">
    <source>
        <dbReference type="SAM" id="MobiDB-lite"/>
    </source>
</evidence>
<organism evidence="6 7">
    <name type="scientific">Caerostris extrusa</name>
    <name type="common">Bark spider</name>
    <name type="synonym">Caerostris bankana</name>
    <dbReference type="NCBI Taxonomy" id="172846"/>
    <lineage>
        <taxon>Eukaryota</taxon>
        <taxon>Metazoa</taxon>
        <taxon>Ecdysozoa</taxon>
        <taxon>Arthropoda</taxon>
        <taxon>Chelicerata</taxon>
        <taxon>Arachnida</taxon>
        <taxon>Araneae</taxon>
        <taxon>Araneomorphae</taxon>
        <taxon>Entelegynae</taxon>
        <taxon>Araneoidea</taxon>
        <taxon>Araneidae</taxon>
        <taxon>Caerostris</taxon>
    </lineage>
</organism>
<comment type="caution">
    <text evidence="2">Lacks conserved residue(s) required for the propagation of feature annotation.</text>
</comment>
<dbReference type="EMBL" id="BPLR01017620">
    <property type="protein sequence ID" value="GIY93070.1"/>
    <property type="molecule type" value="Genomic_DNA"/>
</dbReference>
<dbReference type="AlphaFoldDB" id="A0AAV4XDH5"/>
<dbReference type="Pfam" id="PF00084">
    <property type="entry name" value="Sushi"/>
    <property type="match status" value="1"/>
</dbReference>
<gene>
    <name evidence="6" type="primary">Svep1_28</name>
    <name evidence="6" type="ORF">CEXT_590901</name>
</gene>
<keyword evidence="4" id="KW-1133">Transmembrane helix</keyword>
<keyword evidence="2" id="KW-0768">Sushi</keyword>
<dbReference type="Gene3D" id="2.10.70.10">
    <property type="entry name" value="Complement Module, domain 1"/>
    <property type="match status" value="1"/>
</dbReference>
<feature type="disulfide bond" evidence="2">
    <location>
        <begin position="34"/>
        <end position="61"/>
    </location>
</feature>
<keyword evidence="4" id="KW-0812">Transmembrane</keyword>
<evidence type="ECO:0000256" key="4">
    <source>
        <dbReference type="SAM" id="Phobius"/>
    </source>
</evidence>
<feature type="region of interest" description="Disordered" evidence="3">
    <location>
        <begin position="202"/>
        <end position="227"/>
    </location>
</feature>
<proteinExistence type="predicted"/>
<dbReference type="InterPro" id="IPR035976">
    <property type="entry name" value="Sushi/SCR/CCP_sf"/>
</dbReference>
<name>A0AAV4XDH5_CAEEX</name>
<evidence type="ECO:0000313" key="7">
    <source>
        <dbReference type="Proteomes" id="UP001054945"/>
    </source>
</evidence>
<keyword evidence="4" id="KW-0472">Membrane</keyword>
<dbReference type="PROSITE" id="PS50923">
    <property type="entry name" value="SUSHI"/>
    <property type="match status" value="1"/>
</dbReference>
<feature type="compositionally biased region" description="Basic and acidic residues" evidence="3">
    <location>
        <begin position="215"/>
        <end position="227"/>
    </location>
</feature>
<protein>
    <submittedName>
        <fullName evidence="6">Sushi, von Willebrand factor type A, EGF and pentraxin domain-containing protein 1</fullName>
    </submittedName>
</protein>
<keyword evidence="7" id="KW-1185">Reference proteome</keyword>
<dbReference type="Proteomes" id="UP001054945">
    <property type="component" value="Unassembled WGS sequence"/>
</dbReference>
<keyword evidence="1 2" id="KW-1015">Disulfide bond</keyword>
<evidence type="ECO:0000256" key="2">
    <source>
        <dbReference type="PROSITE-ProRule" id="PRU00302"/>
    </source>
</evidence>
<sequence length="227" mass="25607">MVTLLCHNPPSIANGNVTVTVNTTVPGTTAEYECENNFKRIGEAVISCDSTGFWTSKPPKCELDKEKLYNARVESKHKRNRASIAARLNMGGIIALGIFGGFVFWQSKSKRKKQKLKTISQTPKPRLVRFLKYLRKPRQSRETLPKTPRLGRTSRAACIRVSYLHPQMTLTTEKTGHPPVLNITTGITNNMVMDTETAISVWKRQPQHQGGARNTRRDQDIDGKKKF</sequence>
<comment type="caution">
    <text evidence="6">The sequence shown here is derived from an EMBL/GenBank/DDBJ whole genome shotgun (WGS) entry which is preliminary data.</text>
</comment>
<feature type="transmembrane region" description="Helical" evidence="4">
    <location>
        <begin position="84"/>
        <end position="105"/>
    </location>
</feature>
<evidence type="ECO:0000259" key="5">
    <source>
        <dbReference type="PROSITE" id="PS50923"/>
    </source>
</evidence>
<feature type="domain" description="Sushi" evidence="5">
    <location>
        <begin position="4"/>
        <end position="63"/>
    </location>
</feature>
<dbReference type="InterPro" id="IPR000436">
    <property type="entry name" value="Sushi_SCR_CCP_dom"/>
</dbReference>
<dbReference type="SUPFAM" id="SSF57535">
    <property type="entry name" value="Complement control module/SCR domain"/>
    <property type="match status" value="1"/>
</dbReference>
<dbReference type="SMART" id="SM00032">
    <property type="entry name" value="CCP"/>
    <property type="match status" value="1"/>
</dbReference>
<reference evidence="6 7" key="1">
    <citation type="submission" date="2021-06" db="EMBL/GenBank/DDBJ databases">
        <title>Caerostris extrusa draft genome.</title>
        <authorList>
            <person name="Kono N."/>
            <person name="Arakawa K."/>
        </authorList>
    </citation>
    <scope>NUCLEOTIDE SEQUENCE [LARGE SCALE GENOMIC DNA]</scope>
</reference>
<dbReference type="CDD" id="cd00033">
    <property type="entry name" value="CCP"/>
    <property type="match status" value="1"/>
</dbReference>
<accession>A0AAV4XDH5</accession>